<keyword evidence="1" id="KW-0175">Coiled coil</keyword>
<evidence type="ECO:0000313" key="3">
    <source>
        <dbReference type="Proteomes" id="UP000789901"/>
    </source>
</evidence>
<accession>A0ABN7WGT0</accession>
<sequence length="113" mass="13400">GDPTKELNNFFEILIEDLQKQIKKLNNKTKHLQNLIIKNKNEYNCNIQNLDVNSAIKIYNSIKRKDKEINTLHQHIKKLEKIVIQNESNHNFKITLDKNDSNFTIRILDNDDD</sequence>
<organism evidence="2 3">
    <name type="scientific">Gigaspora margarita</name>
    <dbReference type="NCBI Taxonomy" id="4874"/>
    <lineage>
        <taxon>Eukaryota</taxon>
        <taxon>Fungi</taxon>
        <taxon>Fungi incertae sedis</taxon>
        <taxon>Mucoromycota</taxon>
        <taxon>Glomeromycotina</taxon>
        <taxon>Glomeromycetes</taxon>
        <taxon>Diversisporales</taxon>
        <taxon>Gigasporaceae</taxon>
        <taxon>Gigaspora</taxon>
    </lineage>
</organism>
<dbReference type="Proteomes" id="UP000789901">
    <property type="component" value="Unassembled WGS sequence"/>
</dbReference>
<feature type="coiled-coil region" evidence="1">
    <location>
        <begin position="8"/>
        <end position="82"/>
    </location>
</feature>
<proteinExistence type="predicted"/>
<evidence type="ECO:0000256" key="1">
    <source>
        <dbReference type="SAM" id="Coils"/>
    </source>
</evidence>
<reference evidence="2 3" key="1">
    <citation type="submission" date="2021-06" db="EMBL/GenBank/DDBJ databases">
        <authorList>
            <person name="Kallberg Y."/>
            <person name="Tangrot J."/>
            <person name="Rosling A."/>
        </authorList>
    </citation>
    <scope>NUCLEOTIDE SEQUENCE [LARGE SCALE GENOMIC DNA]</scope>
    <source>
        <strain evidence="2 3">120-4 pot B 10/14</strain>
    </source>
</reference>
<comment type="caution">
    <text evidence="2">The sequence shown here is derived from an EMBL/GenBank/DDBJ whole genome shotgun (WGS) entry which is preliminary data.</text>
</comment>
<feature type="non-terminal residue" evidence="2">
    <location>
        <position position="1"/>
    </location>
</feature>
<dbReference type="EMBL" id="CAJVQB010041546">
    <property type="protein sequence ID" value="CAG8829624.1"/>
    <property type="molecule type" value="Genomic_DNA"/>
</dbReference>
<protein>
    <submittedName>
        <fullName evidence="2">36473_t:CDS:1</fullName>
    </submittedName>
</protein>
<name>A0ABN7WGT0_GIGMA</name>
<evidence type="ECO:0000313" key="2">
    <source>
        <dbReference type="EMBL" id="CAG8829624.1"/>
    </source>
</evidence>
<gene>
    <name evidence="2" type="ORF">GMARGA_LOCUS30035</name>
</gene>
<keyword evidence="3" id="KW-1185">Reference proteome</keyword>